<dbReference type="SUPFAM" id="SSF57850">
    <property type="entry name" value="RING/U-box"/>
    <property type="match status" value="1"/>
</dbReference>
<evidence type="ECO:0000256" key="1">
    <source>
        <dbReference type="PROSITE-ProRule" id="PRU00175"/>
    </source>
</evidence>
<accession>A0A7S9SUJ5</accession>
<proteinExistence type="predicted"/>
<feature type="domain" description="RING-type" evidence="2">
    <location>
        <begin position="30"/>
        <end position="73"/>
    </location>
</feature>
<reference evidence="3" key="1">
    <citation type="submission" date="2020-08" db="EMBL/GenBank/DDBJ databases">
        <title>Bridging the membrane lipid divide: bacteria of the FCB group superphylum have the potential to synthesize archaeal ether lipids.</title>
        <authorList>
            <person name="Villanueva L."/>
            <person name="von Meijenfeldt F.A.B."/>
            <person name="Westbye A.B."/>
            <person name="Yadav S."/>
            <person name="Hopmans E.C."/>
            <person name="Dutilh B.E."/>
            <person name="Sinninghe Damste J.S."/>
        </authorList>
    </citation>
    <scope>NUCLEOTIDE SEQUENCE</scope>
    <source>
        <strain evidence="3">NIOZ-UU159</strain>
    </source>
</reference>
<dbReference type="GO" id="GO:0008270">
    <property type="term" value="F:zinc ion binding"/>
    <property type="evidence" value="ECO:0007669"/>
    <property type="project" value="UniProtKB-KW"/>
</dbReference>
<name>A0A7S9SUJ5_9VIRU</name>
<dbReference type="InterPro" id="IPR013083">
    <property type="entry name" value="Znf_RING/FYVE/PHD"/>
</dbReference>
<dbReference type="Gene3D" id="3.30.40.10">
    <property type="entry name" value="Zinc/RING finger domain, C3HC4 (zinc finger)"/>
    <property type="match status" value="1"/>
</dbReference>
<organism evidence="3">
    <name type="scientific">Virus NIOZ-UU159</name>
    <dbReference type="NCBI Taxonomy" id="2763270"/>
    <lineage>
        <taxon>Viruses</taxon>
    </lineage>
</organism>
<evidence type="ECO:0000313" key="3">
    <source>
        <dbReference type="EMBL" id="QPI16789.1"/>
    </source>
</evidence>
<dbReference type="EMBL" id="MW030603">
    <property type="protein sequence ID" value="QPI16789.1"/>
    <property type="molecule type" value="Genomic_DNA"/>
</dbReference>
<sequence>MKNCFKWLFGNKKIIDYPIDNIVSISNIECCICYNIYKKDEIMVFIPCGHRVCCNNCIEEIKYSKRNCCPVCNTDIRDKIKIYENVIKDK</sequence>
<keyword evidence="1" id="KW-0862">Zinc</keyword>
<keyword evidence="1" id="KW-0863">Zinc-finger</keyword>
<evidence type="ECO:0000259" key="2">
    <source>
        <dbReference type="PROSITE" id="PS50089"/>
    </source>
</evidence>
<dbReference type="PROSITE" id="PS50089">
    <property type="entry name" value="ZF_RING_2"/>
    <property type="match status" value="1"/>
</dbReference>
<dbReference type="Pfam" id="PF13920">
    <property type="entry name" value="zf-C3HC4_3"/>
    <property type="match status" value="1"/>
</dbReference>
<keyword evidence="1" id="KW-0479">Metal-binding</keyword>
<gene>
    <name evidence="3" type="ORF">NIOZUU159_00284</name>
</gene>
<protein>
    <recommendedName>
        <fullName evidence="2">RING-type domain-containing protein</fullName>
    </recommendedName>
</protein>
<dbReference type="InterPro" id="IPR001841">
    <property type="entry name" value="Znf_RING"/>
</dbReference>
<dbReference type="SMART" id="SM00184">
    <property type="entry name" value="RING"/>
    <property type="match status" value="1"/>
</dbReference>